<comment type="caution">
    <text evidence="2">The sequence shown here is derived from an EMBL/GenBank/DDBJ whole genome shotgun (WGS) entry which is preliminary data.</text>
</comment>
<feature type="compositionally biased region" description="Basic and acidic residues" evidence="1">
    <location>
        <begin position="43"/>
        <end position="53"/>
    </location>
</feature>
<proteinExistence type="predicted"/>
<feature type="region of interest" description="Disordered" evidence="1">
    <location>
        <begin position="31"/>
        <end position="53"/>
    </location>
</feature>
<evidence type="ECO:0000256" key="1">
    <source>
        <dbReference type="SAM" id="MobiDB-lite"/>
    </source>
</evidence>
<gene>
    <name evidence="2" type="ORF">G3R48_16575</name>
</gene>
<dbReference type="Proteomes" id="UP000811844">
    <property type="component" value="Unassembled WGS sequence"/>
</dbReference>
<accession>A0ABS5I6D2</accession>
<evidence type="ECO:0000313" key="2">
    <source>
        <dbReference type="EMBL" id="MBR9729586.1"/>
    </source>
</evidence>
<protein>
    <submittedName>
        <fullName evidence="2">Uncharacterized protein</fullName>
    </submittedName>
</protein>
<sequence length="53" mass="5932">MPQWLIDALRNHEFTADEKASIADDVVASAAARSQQAASVKPTEADRQRRYNM</sequence>
<dbReference type="EMBL" id="JAAIKR010000025">
    <property type="protein sequence ID" value="MBR9729586.1"/>
    <property type="molecule type" value="Genomic_DNA"/>
</dbReference>
<evidence type="ECO:0000313" key="3">
    <source>
        <dbReference type="Proteomes" id="UP000811844"/>
    </source>
</evidence>
<organism evidence="2 3">
    <name type="scientific">Shewanella intestini</name>
    <dbReference type="NCBI Taxonomy" id="2017544"/>
    <lineage>
        <taxon>Bacteria</taxon>
        <taxon>Pseudomonadati</taxon>
        <taxon>Pseudomonadota</taxon>
        <taxon>Gammaproteobacteria</taxon>
        <taxon>Alteromonadales</taxon>
        <taxon>Shewanellaceae</taxon>
        <taxon>Shewanella</taxon>
    </lineage>
</organism>
<dbReference type="RefSeq" id="WP_153666207.1">
    <property type="nucleotide sequence ID" value="NZ_JAAIKR010000025.1"/>
</dbReference>
<reference evidence="2 3" key="1">
    <citation type="submission" date="2020-02" db="EMBL/GenBank/DDBJ databases">
        <title>Shewanella WXL01 sp. nov., a marine bacterium isolated from green algae in Luhuitou Fringing Reef (Northern South China Sea).</title>
        <authorList>
            <person name="Wang X."/>
        </authorList>
    </citation>
    <scope>NUCLEOTIDE SEQUENCE [LARGE SCALE GENOMIC DNA]</scope>
    <source>
        <strain evidence="2 3">MCCC 1A01895</strain>
    </source>
</reference>
<keyword evidence="3" id="KW-1185">Reference proteome</keyword>
<name>A0ABS5I6D2_9GAMM</name>